<evidence type="ECO:0000256" key="4">
    <source>
        <dbReference type="ARBA" id="ARBA00023136"/>
    </source>
</evidence>
<evidence type="ECO:0000256" key="1">
    <source>
        <dbReference type="ARBA" id="ARBA00004141"/>
    </source>
</evidence>
<evidence type="ECO:0000313" key="7">
    <source>
        <dbReference type="Proteomes" id="UP001597112"/>
    </source>
</evidence>
<keyword evidence="4 5" id="KW-0472">Membrane</keyword>
<keyword evidence="6" id="KW-0762">Sugar transport</keyword>
<dbReference type="Gene3D" id="1.20.1280.290">
    <property type="match status" value="1"/>
</dbReference>
<keyword evidence="6" id="KW-0813">Transport</keyword>
<dbReference type="InterPro" id="IPR006603">
    <property type="entry name" value="PQ-loop_rpt"/>
</dbReference>
<evidence type="ECO:0000256" key="3">
    <source>
        <dbReference type="ARBA" id="ARBA00022989"/>
    </source>
</evidence>
<keyword evidence="7" id="KW-1185">Reference proteome</keyword>
<protein>
    <submittedName>
        <fullName evidence="6">SemiSWEET family sugar transporter</fullName>
    </submittedName>
</protein>
<feature type="transmembrane region" description="Helical" evidence="5">
    <location>
        <begin position="61"/>
        <end position="80"/>
    </location>
</feature>
<dbReference type="RefSeq" id="WP_377579641.1">
    <property type="nucleotide sequence ID" value="NZ_JBHTKA010000003.1"/>
</dbReference>
<accession>A0ABW3K4T5</accession>
<dbReference type="Pfam" id="PF04193">
    <property type="entry name" value="PQ-loop"/>
    <property type="match status" value="1"/>
</dbReference>
<dbReference type="NCBIfam" id="NF037968">
    <property type="entry name" value="SemiSWEET_2"/>
    <property type="match status" value="1"/>
</dbReference>
<dbReference type="EMBL" id="JBHTKA010000003">
    <property type="protein sequence ID" value="MFD1000243.1"/>
    <property type="molecule type" value="Genomic_DNA"/>
</dbReference>
<feature type="transmembrane region" description="Helical" evidence="5">
    <location>
        <begin position="35"/>
        <end position="55"/>
    </location>
</feature>
<dbReference type="InterPro" id="IPR047662">
    <property type="entry name" value="SemiSWEET"/>
</dbReference>
<organism evidence="6 7">
    <name type="scientific">Ohtaekwangia kribbensis</name>
    <dbReference type="NCBI Taxonomy" id="688913"/>
    <lineage>
        <taxon>Bacteria</taxon>
        <taxon>Pseudomonadati</taxon>
        <taxon>Bacteroidota</taxon>
        <taxon>Cytophagia</taxon>
        <taxon>Cytophagales</taxon>
        <taxon>Fulvivirgaceae</taxon>
        <taxon>Ohtaekwangia</taxon>
    </lineage>
</organism>
<proteinExistence type="predicted"/>
<comment type="subcellular location">
    <subcellularLocation>
        <location evidence="1">Membrane</location>
        <topology evidence="1">Multi-pass membrane protein</topology>
    </subcellularLocation>
</comment>
<feature type="transmembrane region" description="Helical" evidence="5">
    <location>
        <begin position="6"/>
        <end position="23"/>
    </location>
</feature>
<dbReference type="Proteomes" id="UP001597112">
    <property type="component" value="Unassembled WGS sequence"/>
</dbReference>
<sequence>MSTEIIGIAAGICTAISLLPQLIKIIREKEARNISLFYLVILLAGLSLWIWYGILREDLPIIATNITSIVLNIAIIILGIRYKRRER</sequence>
<gene>
    <name evidence="6" type="ORF">ACFQ21_13050</name>
</gene>
<comment type="caution">
    <text evidence="6">The sequence shown here is derived from an EMBL/GenBank/DDBJ whole genome shotgun (WGS) entry which is preliminary data.</text>
</comment>
<keyword evidence="2 5" id="KW-0812">Transmembrane</keyword>
<evidence type="ECO:0000256" key="2">
    <source>
        <dbReference type="ARBA" id="ARBA00022692"/>
    </source>
</evidence>
<evidence type="ECO:0000256" key="5">
    <source>
        <dbReference type="SAM" id="Phobius"/>
    </source>
</evidence>
<reference evidence="7" key="1">
    <citation type="journal article" date="2019" name="Int. J. Syst. Evol. Microbiol.">
        <title>The Global Catalogue of Microorganisms (GCM) 10K type strain sequencing project: providing services to taxonomists for standard genome sequencing and annotation.</title>
        <authorList>
            <consortium name="The Broad Institute Genomics Platform"/>
            <consortium name="The Broad Institute Genome Sequencing Center for Infectious Disease"/>
            <person name="Wu L."/>
            <person name="Ma J."/>
        </authorList>
    </citation>
    <scope>NUCLEOTIDE SEQUENCE [LARGE SCALE GENOMIC DNA]</scope>
    <source>
        <strain evidence="7">CCUG 58938</strain>
    </source>
</reference>
<evidence type="ECO:0000313" key="6">
    <source>
        <dbReference type="EMBL" id="MFD1000243.1"/>
    </source>
</evidence>
<keyword evidence="3 5" id="KW-1133">Transmembrane helix</keyword>
<name>A0ABW3K4T5_9BACT</name>